<dbReference type="InterPro" id="IPR052513">
    <property type="entry name" value="Thioester_dehydratase-like"/>
</dbReference>
<dbReference type="Pfam" id="PF01796">
    <property type="entry name" value="OB_ChsH2_C"/>
    <property type="match status" value="1"/>
</dbReference>
<proteinExistence type="predicted"/>
<dbReference type="InterPro" id="IPR012340">
    <property type="entry name" value="NA-bd_OB-fold"/>
</dbReference>
<dbReference type="PANTHER" id="PTHR34075:SF5">
    <property type="entry name" value="BLR3430 PROTEIN"/>
    <property type="match status" value="1"/>
</dbReference>
<reference evidence="4" key="1">
    <citation type="submission" date="2016-10" db="EMBL/GenBank/DDBJ databases">
        <authorList>
            <person name="Varghese N."/>
            <person name="Submissions S."/>
        </authorList>
    </citation>
    <scope>NUCLEOTIDE SEQUENCE [LARGE SCALE GENOMIC DNA]</scope>
    <source>
        <strain evidence="4">DSM 25055</strain>
    </source>
</reference>
<protein>
    <recommendedName>
        <fullName evidence="5">DUF35 domain-containing protein</fullName>
    </recommendedName>
</protein>
<sequence length="131" mass="14577">MEPYTQPFWESLRDGTVLVHACESCDERFFPPSPICPHCHSTAVDWSETTGRGTLFSFTRTHATAAAFDDDLVVGTVELDAGPKLLAPIDEPYAALEIGDRVVIDAVEYDADYDRGWLEGYPFFAARTLED</sequence>
<keyword evidence="4" id="KW-1185">Reference proteome</keyword>
<dbReference type="InterPro" id="IPR002878">
    <property type="entry name" value="ChsH2_C"/>
</dbReference>
<organism evidence="3 4">
    <name type="scientific">Natrinema salaciae</name>
    <dbReference type="NCBI Taxonomy" id="1186196"/>
    <lineage>
        <taxon>Archaea</taxon>
        <taxon>Methanobacteriati</taxon>
        <taxon>Methanobacteriota</taxon>
        <taxon>Stenosarchaea group</taxon>
        <taxon>Halobacteria</taxon>
        <taxon>Halobacteriales</taxon>
        <taxon>Natrialbaceae</taxon>
        <taxon>Natrinema</taxon>
    </lineage>
</organism>
<evidence type="ECO:0008006" key="5">
    <source>
        <dbReference type="Google" id="ProtNLM"/>
    </source>
</evidence>
<dbReference type="EMBL" id="FOFD01000005">
    <property type="protein sequence ID" value="SER38267.1"/>
    <property type="molecule type" value="Genomic_DNA"/>
</dbReference>
<dbReference type="RefSeq" id="WP_090620307.1">
    <property type="nucleotide sequence ID" value="NZ_FOFD01000005.1"/>
</dbReference>
<dbReference type="Gene3D" id="6.10.30.10">
    <property type="match status" value="1"/>
</dbReference>
<dbReference type="SUPFAM" id="SSF50249">
    <property type="entry name" value="Nucleic acid-binding proteins"/>
    <property type="match status" value="1"/>
</dbReference>
<name>A0A1H9NR88_9EURY</name>
<dbReference type="AlphaFoldDB" id="A0A1H9NR88"/>
<evidence type="ECO:0000313" key="4">
    <source>
        <dbReference type="Proteomes" id="UP000199114"/>
    </source>
</evidence>
<dbReference type="Pfam" id="PF12172">
    <property type="entry name" value="zf-ChsH2"/>
    <property type="match status" value="1"/>
</dbReference>
<feature type="domain" description="ChsH2 C-terminal OB-fold" evidence="1">
    <location>
        <begin position="46"/>
        <end position="104"/>
    </location>
</feature>
<evidence type="ECO:0000259" key="1">
    <source>
        <dbReference type="Pfam" id="PF01796"/>
    </source>
</evidence>
<dbReference type="STRING" id="1186196.SAMN04489841_3698"/>
<dbReference type="OrthoDB" id="9573at2157"/>
<feature type="domain" description="ChsH2 rubredoxin-like zinc ribbon" evidence="2">
    <location>
        <begin position="9"/>
        <end position="44"/>
    </location>
</feature>
<evidence type="ECO:0000313" key="3">
    <source>
        <dbReference type="EMBL" id="SER38267.1"/>
    </source>
</evidence>
<dbReference type="InterPro" id="IPR022002">
    <property type="entry name" value="ChsH2_Znr"/>
</dbReference>
<evidence type="ECO:0000259" key="2">
    <source>
        <dbReference type="Pfam" id="PF12172"/>
    </source>
</evidence>
<dbReference type="Proteomes" id="UP000199114">
    <property type="component" value="Unassembled WGS sequence"/>
</dbReference>
<gene>
    <name evidence="3" type="ORF">SAMN04489841_3698</name>
</gene>
<accession>A0A1H9NR88</accession>
<dbReference type="PANTHER" id="PTHR34075">
    <property type="entry name" value="BLR3430 PROTEIN"/>
    <property type="match status" value="1"/>
</dbReference>